<evidence type="ECO:0000259" key="7">
    <source>
        <dbReference type="Pfam" id="PF25990"/>
    </source>
</evidence>
<dbReference type="InterPro" id="IPR058637">
    <property type="entry name" value="YknX-like_C"/>
</dbReference>
<dbReference type="Proteomes" id="UP000280549">
    <property type="component" value="Unassembled WGS sequence"/>
</dbReference>
<proteinExistence type="inferred from homology"/>
<feature type="transmembrane region" description="Helical" evidence="4">
    <location>
        <begin position="7"/>
        <end position="29"/>
    </location>
</feature>
<dbReference type="RefSeq" id="WP_002931019.1">
    <property type="nucleotide sequence ID" value="NZ_CDMW01000001.1"/>
</dbReference>
<dbReference type="Proteomes" id="UP000266918">
    <property type="component" value="Chromosome"/>
</dbReference>
<comment type="similarity">
    <text evidence="2">Belongs to the membrane fusion protein (MFP) (TC 8.A.1) family.</text>
</comment>
<name>A0A0B7GRL4_STRSA</name>
<accession>A0A0B7GRL4</accession>
<dbReference type="EMBL" id="CDMW01000001">
    <property type="protein sequence ID" value="CEL90694.1"/>
    <property type="molecule type" value="Genomic_DNA"/>
</dbReference>
<dbReference type="Gene3D" id="2.40.30.170">
    <property type="match status" value="1"/>
</dbReference>
<evidence type="ECO:0000313" key="11">
    <source>
        <dbReference type="EMBL" id="VDY70906.1"/>
    </source>
</evidence>
<dbReference type="PANTHER" id="PTHR32347:SF14">
    <property type="entry name" value="EFFLUX SYSTEM COMPONENT YKNX-RELATED"/>
    <property type="match status" value="1"/>
</dbReference>
<dbReference type="Proteomes" id="UP000324105">
    <property type="component" value="Unassembled WGS sequence"/>
</dbReference>
<dbReference type="Gene3D" id="2.40.50.100">
    <property type="match status" value="1"/>
</dbReference>
<dbReference type="EMBL" id="LR134002">
    <property type="protein sequence ID" value="VDY70906.1"/>
    <property type="molecule type" value="Genomic_DNA"/>
</dbReference>
<dbReference type="Pfam" id="PF25990">
    <property type="entry name" value="Beta-barrel_YknX"/>
    <property type="match status" value="1"/>
</dbReference>
<keyword evidence="4" id="KW-0812">Transmembrane</keyword>
<protein>
    <submittedName>
        <fullName evidence="9">Efflux RND transporter periplasmic adaptor subunit</fullName>
    </submittedName>
    <submittedName>
        <fullName evidence="10">Efflux system component YknX</fullName>
    </submittedName>
    <submittedName>
        <fullName evidence="11">Membrane-fusion protein / periplasmic component of efflux system</fullName>
    </submittedName>
    <submittedName>
        <fullName evidence="8">Putative efflux system protein</fullName>
    </submittedName>
</protein>
<dbReference type="InterPro" id="IPR006143">
    <property type="entry name" value="RND_pump_MFP"/>
</dbReference>
<dbReference type="Proteomes" id="UP000183504">
    <property type="component" value="Unassembled WGS sequence"/>
</dbReference>
<evidence type="ECO:0000313" key="13">
    <source>
        <dbReference type="Proteomes" id="UP000266918"/>
    </source>
</evidence>
<evidence type="ECO:0000313" key="10">
    <source>
        <dbReference type="EMBL" id="RSI26974.1"/>
    </source>
</evidence>
<dbReference type="InterPro" id="IPR058639">
    <property type="entry name" value="BSH_YknX-like"/>
</dbReference>
<dbReference type="Pfam" id="PF25989">
    <property type="entry name" value="YknX_C"/>
    <property type="match status" value="1"/>
</dbReference>
<organism evidence="8 12">
    <name type="scientific">Streptococcus sanguinis</name>
    <dbReference type="NCBI Taxonomy" id="1305"/>
    <lineage>
        <taxon>Bacteria</taxon>
        <taxon>Bacillati</taxon>
        <taxon>Bacillota</taxon>
        <taxon>Bacilli</taxon>
        <taxon>Lactobacillales</taxon>
        <taxon>Streptococcaceae</taxon>
        <taxon>Streptococcus</taxon>
    </lineage>
</organism>
<feature type="domain" description="YknX-like C-terminal permuted SH3-like" evidence="6">
    <location>
        <begin position="315"/>
        <end position="381"/>
    </location>
</feature>
<evidence type="ECO:0000256" key="4">
    <source>
        <dbReference type="SAM" id="Phobius"/>
    </source>
</evidence>
<dbReference type="EMBL" id="RJMR01000001">
    <property type="protein sequence ID" value="RSI26974.1"/>
    <property type="molecule type" value="Genomic_DNA"/>
</dbReference>
<sequence>MKKLKKWQLFSIIGATIAVVAGAILFMFLNGGNPSEMPVDTTPLVQKAKEGSVASSVLLTGNVTASNEQYIYYDSTKGDLENVLVNVGDQVTAGQALVTYKSAEAQAAYDAAARAVSKADRQLHDLQTNGVTVNTTGDEEADGASEAQAQRSVESQAADLRDARADAVDNMNKAQATLNALTVTSTADGTVVEVNRDVSKSTTGATQTLVHIVSNGNLQIKGELSEYNLANLSVGQEVTITSKVYPDKKWTGKISYISNYPKDGQQAAAQPSGTGGSGTASGSKYPFTIDITSEIGELKQGFSVNIEVKNNTQGLIVPVSSVVMDGDKNYVWVLEKGVAKKTEVTLGNADAENQEISSGLTKDSKVIINPTDSLKDGQEVKSYEEAN</sequence>
<dbReference type="Pfam" id="PF25984">
    <property type="entry name" value="BSH_YknX"/>
    <property type="match status" value="1"/>
</dbReference>
<dbReference type="InterPro" id="IPR058636">
    <property type="entry name" value="Beta-barrel_YknX"/>
</dbReference>
<gene>
    <name evidence="11" type="primary">acrA</name>
    <name evidence="10" type="synonym">yknX_1</name>
    <name evidence="10" type="ORF">D8881_00880</name>
    <name evidence="9" type="ORF">FKX92_01465</name>
    <name evidence="11" type="ORF">NCTC10904_00810</name>
    <name evidence="8" type="ORF">SSV_1400</name>
</gene>
<dbReference type="GO" id="GO:0022857">
    <property type="term" value="F:transmembrane transporter activity"/>
    <property type="evidence" value="ECO:0007669"/>
    <property type="project" value="InterPro"/>
</dbReference>
<dbReference type="InterPro" id="IPR050465">
    <property type="entry name" value="UPF0194_transport"/>
</dbReference>
<reference evidence="8 12" key="1">
    <citation type="submission" date="2015-01" db="EMBL/GenBank/DDBJ databases">
        <authorList>
            <person name="Pelicic Vladimir"/>
        </authorList>
    </citation>
    <scope>NUCLEOTIDE SEQUENCE [LARGE SCALE GENOMIC DNA]</scope>
    <source>
        <strain evidence="8 12">2908</strain>
    </source>
</reference>
<comment type="subcellular location">
    <subcellularLocation>
        <location evidence="1">Cell envelope</location>
    </subcellularLocation>
</comment>
<evidence type="ECO:0000256" key="1">
    <source>
        <dbReference type="ARBA" id="ARBA00004196"/>
    </source>
</evidence>
<evidence type="ECO:0000259" key="5">
    <source>
        <dbReference type="Pfam" id="PF25984"/>
    </source>
</evidence>
<dbReference type="SUPFAM" id="SSF111369">
    <property type="entry name" value="HlyD-like secretion proteins"/>
    <property type="match status" value="1"/>
</dbReference>
<evidence type="ECO:0000313" key="12">
    <source>
        <dbReference type="Proteomes" id="UP000183504"/>
    </source>
</evidence>
<feature type="domain" description="YknX-like beta-barrel" evidence="7">
    <location>
        <begin position="218"/>
        <end position="308"/>
    </location>
</feature>
<reference evidence="9 15" key="4">
    <citation type="submission" date="2019-06" db="EMBL/GenBank/DDBJ databases">
        <title>Genome sequence and analysis of a MDR-Streptococcus sanguis isolated from throat swab of children with scarlet fever from Hangzhou,China.</title>
        <authorList>
            <person name="Huang Y."/>
            <person name="Xie L."/>
            <person name="Liu W."/>
        </authorList>
    </citation>
    <scope>NUCLEOTIDE SEQUENCE [LARGE SCALE GENOMIC DNA]</scope>
    <source>
        <strain evidence="9 15">S28</strain>
    </source>
</reference>
<keyword evidence="3" id="KW-0175">Coiled coil</keyword>
<evidence type="ECO:0000259" key="6">
    <source>
        <dbReference type="Pfam" id="PF25989"/>
    </source>
</evidence>
<dbReference type="NCBIfam" id="TIGR01730">
    <property type="entry name" value="RND_mfp"/>
    <property type="match status" value="1"/>
</dbReference>
<evidence type="ECO:0000313" key="14">
    <source>
        <dbReference type="Proteomes" id="UP000280549"/>
    </source>
</evidence>
<evidence type="ECO:0000313" key="9">
    <source>
        <dbReference type="EMBL" id="KAA0119236.1"/>
    </source>
</evidence>
<keyword evidence="4" id="KW-1133">Transmembrane helix</keyword>
<dbReference type="EMBL" id="VIBR01000001">
    <property type="protein sequence ID" value="KAA0119236.1"/>
    <property type="molecule type" value="Genomic_DNA"/>
</dbReference>
<dbReference type="AlphaFoldDB" id="A0A0B7GRL4"/>
<dbReference type="PANTHER" id="PTHR32347">
    <property type="entry name" value="EFFLUX SYSTEM COMPONENT YKNX-RELATED"/>
    <property type="match status" value="1"/>
</dbReference>
<reference evidence="11 13" key="3">
    <citation type="submission" date="2018-12" db="EMBL/GenBank/DDBJ databases">
        <authorList>
            <consortium name="Pathogen Informatics"/>
        </authorList>
    </citation>
    <scope>NUCLEOTIDE SEQUENCE [LARGE SCALE GENOMIC DNA]</scope>
    <source>
        <strain evidence="13">NCTC 10904</strain>
        <strain evidence="11">NCTC10904</strain>
    </source>
</reference>
<feature type="domain" description="YknX-like barrel-sandwich hybrid" evidence="5">
    <location>
        <begin position="69"/>
        <end position="213"/>
    </location>
</feature>
<reference evidence="10 14" key="2">
    <citation type="submission" date="2018-11" db="EMBL/GenBank/DDBJ databases">
        <title>Species Designations Belie Phenotypic and Genotypic Heterogeneity in Oral Streptococci.</title>
        <authorList>
            <person name="Velsko I."/>
        </authorList>
    </citation>
    <scope>NUCLEOTIDE SEQUENCE [LARGE SCALE GENOMIC DNA]</scope>
    <source>
        <strain evidence="10 14">BCC20</strain>
    </source>
</reference>
<evidence type="ECO:0000313" key="15">
    <source>
        <dbReference type="Proteomes" id="UP000324105"/>
    </source>
</evidence>
<evidence type="ECO:0000256" key="3">
    <source>
        <dbReference type="ARBA" id="ARBA00023054"/>
    </source>
</evidence>
<dbReference type="GO" id="GO:0030313">
    <property type="term" value="C:cell envelope"/>
    <property type="evidence" value="ECO:0007669"/>
    <property type="project" value="UniProtKB-SubCell"/>
</dbReference>
<keyword evidence="4" id="KW-0472">Membrane</keyword>
<evidence type="ECO:0000313" key="8">
    <source>
        <dbReference type="EMBL" id="CEL90694.1"/>
    </source>
</evidence>
<dbReference type="GO" id="GO:0016020">
    <property type="term" value="C:membrane"/>
    <property type="evidence" value="ECO:0007669"/>
    <property type="project" value="InterPro"/>
</dbReference>
<dbReference type="Gene3D" id="2.40.420.20">
    <property type="match status" value="1"/>
</dbReference>
<evidence type="ECO:0000256" key="2">
    <source>
        <dbReference type="ARBA" id="ARBA00009477"/>
    </source>
</evidence>